<accession>A0A0J7B4L8</accession>
<dbReference type="InterPro" id="IPR011009">
    <property type="entry name" value="Kinase-like_dom_sf"/>
</dbReference>
<dbReference type="EMBL" id="DS028095">
    <property type="protein sequence ID" value="KMP04832.1"/>
    <property type="molecule type" value="Genomic_DNA"/>
</dbReference>
<proteinExistence type="predicted"/>
<reference evidence="3" key="1">
    <citation type="journal article" date="2010" name="Genome Res.">
        <title>Population genomic sequencing of Coccidioides fungi reveals recent hybridization and transposon control.</title>
        <authorList>
            <person name="Neafsey D.E."/>
            <person name="Barker B.M."/>
            <person name="Sharpton T.J."/>
            <person name="Stajich J.E."/>
            <person name="Park D.J."/>
            <person name="Whiston E."/>
            <person name="Hung C.-Y."/>
            <person name="McMahan C."/>
            <person name="White J."/>
            <person name="Sykes S."/>
            <person name="Heiman D."/>
            <person name="Young S."/>
            <person name="Zeng Q."/>
            <person name="Abouelleil A."/>
            <person name="Aftuck L."/>
            <person name="Bessette D."/>
            <person name="Brown A."/>
            <person name="FitzGerald M."/>
            <person name="Lui A."/>
            <person name="Macdonald J.P."/>
            <person name="Priest M."/>
            <person name="Orbach M.J."/>
            <person name="Galgiani J.N."/>
            <person name="Kirkland T.N."/>
            <person name="Cole G.T."/>
            <person name="Birren B.W."/>
            <person name="Henn M.R."/>
            <person name="Taylor J.W."/>
            <person name="Rounsley S.D."/>
        </authorList>
    </citation>
    <scope>NUCLEOTIDE SEQUENCE [LARGE SCALE GENOMIC DNA]</scope>
    <source>
        <strain evidence="3">RMSCC 2394</strain>
    </source>
</reference>
<feature type="compositionally biased region" description="Acidic residues" evidence="1">
    <location>
        <begin position="376"/>
        <end position="390"/>
    </location>
</feature>
<dbReference type="SUPFAM" id="SSF56112">
    <property type="entry name" value="Protein kinase-like (PK-like)"/>
    <property type="match status" value="1"/>
</dbReference>
<dbReference type="OrthoDB" id="2156052at2759"/>
<evidence type="ECO:0000256" key="1">
    <source>
        <dbReference type="SAM" id="MobiDB-lite"/>
    </source>
</evidence>
<dbReference type="InterPro" id="IPR052396">
    <property type="entry name" value="Meiotic_Drive_Suppr_Kinase"/>
</dbReference>
<organism evidence="2 3">
    <name type="scientific">Coccidioides immitis RMSCC 2394</name>
    <dbReference type="NCBI Taxonomy" id="404692"/>
    <lineage>
        <taxon>Eukaryota</taxon>
        <taxon>Fungi</taxon>
        <taxon>Dikarya</taxon>
        <taxon>Ascomycota</taxon>
        <taxon>Pezizomycotina</taxon>
        <taxon>Eurotiomycetes</taxon>
        <taxon>Eurotiomycetidae</taxon>
        <taxon>Onygenales</taxon>
        <taxon>Onygenaceae</taxon>
        <taxon>Coccidioides</taxon>
    </lineage>
</organism>
<name>A0A0J7B4L8_COCIT</name>
<sequence>MPQEPEDYRLLFEKERRLREEEWTHLEQRLHATQLDLQEERKQRRLQEELRQGLESRVDPTTFEHFLHSCHELLSILLTIQPKQSKTTKGLITAPTGRYCPTTLCEWMDFPYQRDELFNRVSCLFHPAKTAPLAVFTLLVGLETVGKLVCRRQLGSELDLMSYERYAVEEQVISIIQELLKLDTGSQLPSLGSGISFENHANTLDEEPELTSQIHQGWRPWSDQLCVFWRDGEFETLLFIIEYKASHKLLPPNLWTRLQPSNFWENIVQAQQIPTDPEEKLIYNAKQITSAAITQTFDYMVKEGVEYGYLTTGEAFVFLRIKEDNLTTLYYHLSEPAHDANTQDGDSFWYSNTAISSVLSLCLLALASKRWNSDNPSDDQPSESSEEDDPANGTRPSQIGKRFAVMMMAQYGYTFVRKGTIRGLMSHLQHEAKVYDYLSKLQGNLIPVCLGSVNLRQPFITDGLDLIVHYLLLSWAGDSLDSLEDFNFDFHRETRKLQKELLRYGVVHGDVRRPNLTWSAELSRLMLIDFDQARLERKRPLIGLSSKANHRPTVKRRQLAFPI</sequence>
<dbReference type="STRING" id="404692.A0A0J7B4L8"/>
<evidence type="ECO:0008006" key="4">
    <source>
        <dbReference type="Google" id="ProtNLM"/>
    </source>
</evidence>
<dbReference type="Proteomes" id="UP000054565">
    <property type="component" value="Unassembled WGS sequence"/>
</dbReference>
<protein>
    <recommendedName>
        <fullName evidence="4">Protein kinase domain-containing protein</fullName>
    </recommendedName>
</protein>
<feature type="region of interest" description="Disordered" evidence="1">
    <location>
        <begin position="373"/>
        <end position="397"/>
    </location>
</feature>
<evidence type="ECO:0000313" key="3">
    <source>
        <dbReference type="Proteomes" id="UP000054565"/>
    </source>
</evidence>
<gene>
    <name evidence="2" type="ORF">CIRG_04513</name>
</gene>
<evidence type="ECO:0000313" key="2">
    <source>
        <dbReference type="EMBL" id="KMP04832.1"/>
    </source>
</evidence>
<dbReference type="PANTHER" id="PTHR37171">
    <property type="entry name" value="SERINE/THREONINE-PROTEIN KINASE YRZF-RELATED"/>
    <property type="match status" value="1"/>
</dbReference>
<dbReference type="PANTHER" id="PTHR37171:SF1">
    <property type="entry name" value="SERINE_THREONINE-PROTEIN KINASE YRZF-RELATED"/>
    <property type="match status" value="1"/>
</dbReference>
<dbReference type="AlphaFoldDB" id="A0A0J7B4L8"/>